<evidence type="ECO:0000313" key="2">
    <source>
        <dbReference type="EMBL" id="GIY72968.1"/>
    </source>
</evidence>
<feature type="region of interest" description="Disordered" evidence="1">
    <location>
        <begin position="53"/>
        <end position="79"/>
    </location>
</feature>
<gene>
    <name evidence="2" type="ORF">CEXT_118751</name>
</gene>
<accession>A0AAV4VS61</accession>
<dbReference type="Proteomes" id="UP001054945">
    <property type="component" value="Unassembled WGS sequence"/>
</dbReference>
<organism evidence="2 3">
    <name type="scientific">Caerostris extrusa</name>
    <name type="common">Bark spider</name>
    <name type="synonym">Caerostris bankana</name>
    <dbReference type="NCBI Taxonomy" id="172846"/>
    <lineage>
        <taxon>Eukaryota</taxon>
        <taxon>Metazoa</taxon>
        <taxon>Ecdysozoa</taxon>
        <taxon>Arthropoda</taxon>
        <taxon>Chelicerata</taxon>
        <taxon>Arachnida</taxon>
        <taxon>Araneae</taxon>
        <taxon>Araneomorphae</taxon>
        <taxon>Entelegynae</taxon>
        <taxon>Araneoidea</taxon>
        <taxon>Araneidae</taxon>
        <taxon>Caerostris</taxon>
    </lineage>
</organism>
<dbReference type="EMBL" id="BPLR01015015">
    <property type="protein sequence ID" value="GIY72968.1"/>
    <property type="molecule type" value="Genomic_DNA"/>
</dbReference>
<evidence type="ECO:0000313" key="3">
    <source>
        <dbReference type="Proteomes" id="UP001054945"/>
    </source>
</evidence>
<name>A0AAV4VS61_CAEEX</name>
<comment type="caution">
    <text evidence="2">The sequence shown here is derived from an EMBL/GenBank/DDBJ whole genome shotgun (WGS) entry which is preliminary data.</text>
</comment>
<dbReference type="AlphaFoldDB" id="A0AAV4VS61"/>
<proteinExistence type="predicted"/>
<sequence length="79" mass="9091">MCLLRKRRKDPPDEDGLCFTTKHIQRKVKQVLPVQSLQGRSFYAPIGNIHRIPELSSDSETTPRPPPIYFQSRRTGTLS</sequence>
<evidence type="ECO:0000256" key="1">
    <source>
        <dbReference type="SAM" id="MobiDB-lite"/>
    </source>
</evidence>
<keyword evidence="3" id="KW-1185">Reference proteome</keyword>
<protein>
    <submittedName>
        <fullName evidence="2">Uncharacterized protein</fullName>
    </submittedName>
</protein>
<reference evidence="2 3" key="1">
    <citation type="submission" date="2021-06" db="EMBL/GenBank/DDBJ databases">
        <title>Caerostris extrusa draft genome.</title>
        <authorList>
            <person name="Kono N."/>
            <person name="Arakawa K."/>
        </authorList>
    </citation>
    <scope>NUCLEOTIDE SEQUENCE [LARGE SCALE GENOMIC DNA]</scope>
</reference>